<evidence type="ECO:0000313" key="3">
    <source>
        <dbReference type="Proteomes" id="UP001491310"/>
    </source>
</evidence>
<dbReference type="SUPFAM" id="SSF52833">
    <property type="entry name" value="Thioredoxin-like"/>
    <property type="match status" value="1"/>
</dbReference>
<reference evidence="2 3" key="1">
    <citation type="journal article" date="2024" name="Nat. Commun.">
        <title>Phylogenomics reveals the evolutionary origins of lichenization in chlorophyte algae.</title>
        <authorList>
            <person name="Puginier C."/>
            <person name="Libourel C."/>
            <person name="Otte J."/>
            <person name="Skaloud P."/>
            <person name="Haon M."/>
            <person name="Grisel S."/>
            <person name="Petersen M."/>
            <person name="Berrin J.G."/>
            <person name="Delaux P.M."/>
            <person name="Dal Grande F."/>
            <person name="Keller J."/>
        </authorList>
    </citation>
    <scope>NUCLEOTIDE SEQUENCE [LARGE SCALE GENOMIC DNA]</scope>
    <source>
        <strain evidence="2 3">SAG 216-7</strain>
    </source>
</reference>
<sequence>MECSSVCCEPDPACHLDDDPTLADCCRRDLQEQKYTQRIKEQLLSHDRTYERIDLAKSAFLRDQGAIREALKREEELDSLATDSDEDAALQDMRELRLRQLHQQNAMKEEAALLGAGSLQGVPEQDLQRVIQEASAAAMVCHLCVPGCEADTLLDEILDSLAHEYRGTAFLRSPLSGPRSPVLAQFGLLWASGLVCFRKGDVSGRAPLESLGTHGEIFEESVLRFLRRSGALHVASSGTELEKEESNGSEGEESEWQEPCAICGRRYYHEHIRSVTKGNIGTGPDADGD</sequence>
<organism evidence="2 3">
    <name type="scientific">Coccomyxa subellipsoidea</name>
    <dbReference type="NCBI Taxonomy" id="248742"/>
    <lineage>
        <taxon>Eukaryota</taxon>
        <taxon>Viridiplantae</taxon>
        <taxon>Chlorophyta</taxon>
        <taxon>core chlorophytes</taxon>
        <taxon>Trebouxiophyceae</taxon>
        <taxon>Trebouxiophyceae incertae sedis</taxon>
        <taxon>Coccomyxaceae</taxon>
        <taxon>Coccomyxa</taxon>
    </lineage>
</organism>
<gene>
    <name evidence="2" type="ORF">WJX75_004968</name>
</gene>
<proteinExistence type="predicted"/>
<feature type="region of interest" description="Disordered" evidence="1">
    <location>
        <begin position="236"/>
        <end position="257"/>
    </location>
</feature>
<evidence type="ECO:0000313" key="2">
    <source>
        <dbReference type="EMBL" id="KAK9916620.1"/>
    </source>
</evidence>
<comment type="caution">
    <text evidence="2">The sequence shown here is derived from an EMBL/GenBank/DDBJ whole genome shotgun (WGS) entry which is preliminary data.</text>
</comment>
<dbReference type="InterPro" id="IPR036249">
    <property type="entry name" value="Thioredoxin-like_sf"/>
</dbReference>
<name>A0ABR2YY22_9CHLO</name>
<dbReference type="Proteomes" id="UP001491310">
    <property type="component" value="Unassembled WGS sequence"/>
</dbReference>
<dbReference type="Gene3D" id="3.40.30.10">
    <property type="entry name" value="Glutaredoxin"/>
    <property type="match status" value="1"/>
</dbReference>
<accession>A0ABR2YY22</accession>
<evidence type="ECO:0000256" key="1">
    <source>
        <dbReference type="SAM" id="MobiDB-lite"/>
    </source>
</evidence>
<dbReference type="EMBL" id="JALJOT010000003">
    <property type="protein sequence ID" value="KAK9916620.1"/>
    <property type="molecule type" value="Genomic_DNA"/>
</dbReference>
<protein>
    <submittedName>
        <fullName evidence="2">Uncharacterized protein</fullName>
    </submittedName>
</protein>
<dbReference type="PANTHER" id="PTHR21148">
    <property type="entry name" value="THIOREDOXIN DOMAIN-CONTAINING PROTEIN 9"/>
    <property type="match status" value="1"/>
</dbReference>
<keyword evidence="3" id="KW-1185">Reference proteome</keyword>